<evidence type="ECO:0000256" key="1">
    <source>
        <dbReference type="ARBA" id="ARBA00004651"/>
    </source>
</evidence>
<feature type="transmembrane region" description="Helical" evidence="7">
    <location>
        <begin position="255"/>
        <end position="277"/>
    </location>
</feature>
<dbReference type="GO" id="GO:0044874">
    <property type="term" value="P:lipoprotein localization to outer membrane"/>
    <property type="evidence" value="ECO:0007669"/>
    <property type="project" value="TreeGrafter"/>
</dbReference>
<comment type="caution">
    <text evidence="10">The sequence shown here is derived from an EMBL/GenBank/DDBJ whole genome shotgun (WGS) entry which is preliminary data.</text>
</comment>
<evidence type="ECO:0000256" key="2">
    <source>
        <dbReference type="ARBA" id="ARBA00005236"/>
    </source>
</evidence>
<dbReference type="InterPro" id="IPR003838">
    <property type="entry name" value="ABC3_permease_C"/>
</dbReference>
<dbReference type="EMBL" id="DSLG01000007">
    <property type="protein sequence ID" value="HEA87602.1"/>
    <property type="molecule type" value="Genomic_DNA"/>
</dbReference>
<comment type="subcellular location">
    <subcellularLocation>
        <location evidence="1">Cell membrane</location>
        <topology evidence="1">Multi-pass membrane protein</topology>
    </subcellularLocation>
</comment>
<dbReference type="InterPro" id="IPR051447">
    <property type="entry name" value="Lipoprotein-release_system"/>
</dbReference>
<evidence type="ECO:0000313" key="9">
    <source>
        <dbReference type="EMBL" id="HEA87602.1"/>
    </source>
</evidence>
<dbReference type="EMBL" id="DSTU01000001">
    <property type="protein sequence ID" value="HFJ53095.1"/>
    <property type="molecule type" value="Genomic_DNA"/>
</dbReference>
<gene>
    <name evidence="9" type="ORF">ENP94_06300</name>
    <name evidence="10" type="ORF">ENS16_00155</name>
</gene>
<name>A0A7C3EL83_UNCW3</name>
<protein>
    <submittedName>
        <fullName evidence="10">ABC transporter permease</fullName>
    </submittedName>
</protein>
<dbReference type="AlphaFoldDB" id="A0A7C3EL83"/>
<keyword evidence="6 7" id="KW-0472">Membrane</keyword>
<keyword evidence="5 7" id="KW-1133">Transmembrane helix</keyword>
<accession>A0A7C3EL83</accession>
<evidence type="ECO:0000256" key="3">
    <source>
        <dbReference type="ARBA" id="ARBA00022475"/>
    </source>
</evidence>
<organism evidence="10">
    <name type="scientific">candidate division WOR-3 bacterium</name>
    <dbReference type="NCBI Taxonomy" id="2052148"/>
    <lineage>
        <taxon>Bacteria</taxon>
        <taxon>Bacteria division WOR-3</taxon>
    </lineage>
</organism>
<dbReference type="PANTHER" id="PTHR30489:SF0">
    <property type="entry name" value="LIPOPROTEIN-RELEASING SYSTEM TRANSMEMBRANE PROTEIN LOLE"/>
    <property type="match status" value="1"/>
</dbReference>
<evidence type="ECO:0000256" key="7">
    <source>
        <dbReference type="SAM" id="Phobius"/>
    </source>
</evidence>
<feature type="transmembrane region" description="Helical" evidence="7">
    <location>
        <begin position="24"/>
        <end position="40"/>
    </location>
</feature>
<evidence type="ECO:0000256" key="5">
    <source>
        <dbReference type="ARBA" id="ARBA00022989"/>
    </source>
</evidence>
<evidence type="ECO:0000256" key="6">
    <source>
        <dbReference type="ARBA" id="ARBA00023136"/>
    </source>
</evidence>
<evidence type="ECO:0000313" key="10">
    <source>
        <dbReference type="EMBL" id="HFJ53095.1"/>
    </source>
</evidence>
<keyword evidence="4 7" id="KW-0812">Transmembrane</keyword>
<feature type="transmembrane region" description="Helical" evidence="7">
    <location>
        <begin position="348"/>
        <end position="373"/>
    </location>
</feature>
<dbReference type="PANTHER" id="PTHR30489">
    <property type="entry name" value="LIPOPROTEIN-RELEASING SYSTEM TRANSMEMBRANE PROTEIN LOLE"/>
    <property type="match status" value="1"/>
</dbReference>
<sequence length="392" mass="42130">MLTLLGLAWRNLRSAALRTGLNSFALSLGFVMIIFGQGLLEGVNRQAERMAVDYDVGGGQFWQENYDPYDYSTLIRAHAPVPAGFQPLIERGEAVPILVVPGTVRSAVGLMPVVLKGIVPGQQVVKIPSAGLDSGNGLLPVVVGLRMAQMLGVSAGDTVQIQLQGPEAQTVEVKGRVAAVMRTPVTTVDEGQLWLPLDRLAELAGLAGQATLLTVRPGYPRNKLPAAPGWIFQSPAVLLSDLRQMIGTKTVGQSVFFVVLFLLALLAIFDTQVFSIFRRRREIGTLVALGMTRGQVVVLFTLEGALYGVLAALLGAVYGLPLFVYLNRHGISFPGGSSWGFALEERMYPVYSSGLVIGTTLLVLIAAAFVAWLPARRIARLKPTDALRGRWG</sequence>
<proteinExistence type="inferred from homology"/>
<feature type="domain" description="ABC3 transporter permease C-terminal" evidence="8">
    <location>
        <begin position="255"/>
        <end position="383"/>
    </location>
</feature>
<comment type="similarity">
    <text evidence="2">Belongs to the ABC-4 integral membrane protein family. LolC/E subfamily.</text>
</comment>
<reference evidence="10" key="1">
    <citation type="journal article" date="2020" name="mSystems">
        <title>Genome- and Community-Level Interaction Insights into Carbon Utilization and Element Cycling Functions of Hydrothermarchaeota in Hydrothermal Sediment.</title>
        <authorList>
            <person name="Zhou Z."/>
            <person name="Liu Y."/>
            <person name="Xu W."/>
            <person name="Pan J."/>
            <person name="Luo Z.H."/>
            <person name="Li M."/>
        </authorList>
    </citation>
    <scope>NUCLEOTIDE SEQUENCE [LARGE SCALE GENOMIC DNA]</scope>
    <source>
        <strain evidence="9">SpSt-265</strain>
        <strain evidence="10">SpSt-465</strain>
    </source>
</reference>
<dbReference type="Pfam" id="PF02687">
    <property type="entry name" value="FtsX"/>
    <property type="match status" value="1"/>
</dbReference>
<evidence type="ECO:0000259" key="8">
    <source>
        <dbReference type="Pfam" id="PF02687"/>
    </source>
</evidence>
<keyword evidence="3" id="KW-1003">Cell membrane</keyword>
<feature type="transmembrane region" description="Helical" evidence="7">
    <location>
        <begin position="309"/>
        <end position="328"/>
    </location>
</feature>
<evidence type="ECO:0000256" key="4">
    <source>
        <dbReference type="ARBA" id="ARBA00022692"/>
    </source>
</evidence>
<dbReference type="GO" id="GO:0098797">
    <property type="term" value="C:plasma membrane protein complex"/>
    <property type="evidence" value="ECO:0007669"/>
    <property type="project" value="TreeGrafter"/>
</dbReference>